<gene>
    <name evidence="2" type="ORF">Daura_09380</name>
</gene>
<accession>A0A9Q9ILR9</accession>
<sequence>MGSALPVGREVLIPRQLSVAIDEGGIRTASGMLPALLYTTEGLERHGQREMVFAVIRTGTPAPGYPLTMARTVHRLAAEGRLVEAGDVSVFNAPGIDIDGRVTGFVYAAAPEEIPSTVRFERPPLVALPLLAGETTVVQRFGHARVLSLLGAQERYYPHPWWFRPGRSPVVDDAEFRAATMLSKAPAYNLPFLRVVHVGDRLELTITAGDATSYIGGADEELEAFEEALREAADVCAFLPGLADVPQTYVWAPGQQGPAAIVAPGGERSTRIGCNFLLLVRGTLEPTARQIEDGFAVLLTGAMYARLRQAVEAGRPIEIGLPAGAVRTLALRLEPRRGPASRPVQAVRPGPGTQAAPLPAAPPPDGAPGAGPAAERYRTGELTIYRPPPAEEADRSGPDAGGRALRHVDRGRIVLLTAEEQVRRATTPAELGDFIDRARGIVDRAFTGVRHGTEELMVEFRLGPSRPVAVRIMARPEAPPRELQVVLERQLLALRPPAIRHSEVAFQLHLRLSR</sequence>
<keyword evidence="3" id="KW-1185">Reference proteome</keyword>
<feature type="region of interest" description="Disordered" evidence="1">
    <location>
        <begin position="385"/>
        <end position="404"/>
    </location>
</feature>
<organism evidence="2 3">
    <name type="scientific">Dactylosporangium aurantiacum</name>
    <dbReference type="NCBI Taxonomy" id="35754"/>
    <lineage>
        <taxon>Bacteria</taxon>
        <taxon>Bacillati</taxon>
        <taxon>Actinomycetota</taxon>
        <taxon>Actinomycetes</taxon>
        <taxon>Micromonosporales</taxon>
        <taxon>Micromonosporaceae</taxon>
        <taxon>Dactylosporangium</taxon>
    </lineage>
</organism>
<evidence type="ECO:0000313" key="2">
    <source>
        <dbReference type="EMBL" id="UWZ56360.1"/>
    </source>
</evidence>
<evidence type="ECO:0000256" key="1">
    <source>
        <dbReference type="SAM" id="MobiDB-lite"/>
    </source>
</evidence>
<evidence type="ECO:0000313" key="3">
    <source>
        <dbReference type="Proteomes" id="UP001058003"/>
    </source>
</evidence>
<dbReference type="Proteomes" id="UP001058003">
    <property type="component" value="Chromosome"/>
</dbReference>
<protein>
    <submittedName>
        <fullName evidence="2">Uncharacterized protein</fullName>
    </submittedName>
</protein>
<name>A0A9Q9ILR9_9ACTN</name>
<proteinExistence type="predicted"/>
<dbReference type="EMBL" id="CP073767">
    <property type="protein sequence ID" value="UWZ56360.1"/>
    <property type="molecule type" value="Genomic_DNA"/>
</dbReference>
<feature type="compositionally biased region" description="Low complexity" evidence="1">
    <location>
        <begin position="349"/>
        <end position="358"/>
    </location>
</feature>
<reference evidence="2" key="1">
    <citation type="submission" date="2021-04" db="EMBL/GenBank/DDBJ databases">
        <title>Dactylosporangium aurantiacum NRRL B-8018 full assembly.</title>
        <authorList>
            <person name="Hartkoorn R.C."/>
            <person name="Beaudoing E."/>
            <person name="Hot D."/>
        </authorList>
    </citation>
    <scope>NUCLEOTIDE SEQUENCE</scope>
    <source>
        <strain evidence="2">NRRL B-8018</strain>
    </source>
</reference>
<dbReference type="RefSeq" id="WP_156089554.1">
    <property type="nucleotide sequence ID" value="NZ_CP073767.1"/>
</dbReference>
<dbReference type="KEGG" id="daur:Daura_09380"/>
<dbReference type="OrthoDB" id="5191699at2"/>
<dbReference type="AlphaFoldDB" id="A0A9Q9ILR9"/>
<feature type="region of interest" description="Disordered" evidence="1">
    <location>
        <begin position="334"/>
        <end position="374"/>
    </location>
</feature>